<dbReference type="PROSITE" id="PS51257">
    <property type="entry name" value="PROKAR_LIPOPROTEIN"/>
    <property type="match status" value="1"/>
</dbReference>
<evidence type="ECO:0000313" key="2">
    <source>
        <dbReference type="EMBL" id="EXA28802.1"/>
    </source>
</evidence>
<feature type="compositionally biased region" description="Polar residues" evidence="1">
    <location>
        <begin position="67"/>
        <end position="81"/>
    </location>
</feature>
<protein>
    <submittedName>
        <fullName evidence="2">Uncharacterized protein</fullName>
    </submittedName>
</protein>
<dbReference type="EMBL" id="KI981283">
    <property type="protein sequence ID" value="EXA28802.1"/>
    <property type="molecule type" value="Genomic_DNA"/>
</dbReference>
<proteinExistence type="predicted"/>
<accession>W9NFQ8</accession>
<feature type="region of interest" description="Disordered" evidence="1">
    <location>
        <begin position="67"/>
        <end position="96"/>
    </location>
</feature>
<organism evidence="2">
    <name type="scientific">Fusarium oxysporum f. sp. pisi HDV247</name>
    <dbReference type="NCBI Taxonomy" id="1080344"/>
    <lineage>
        <taxon>Eukaryota</taxon>
        <taxon>Fungi</taxon>
        <taxon>Dikarya</taxon>
        <taxon>Ascomycota</taxon>
        <taxon>Pezizomycotina</taxon>
        <taxon>Sordariomycetes</taxon>
        <taxon>Hypocreomycetidae</taxon>
        <taxon>Hypocreales</taxon>
        <taxon>Nectriaceae</taxon>
        <taxon>Fusarium</taxon>
        <taxon>Fusarium oxysporum species complex</taxon>
    </lineage>
</organism>
<name>W9NFQ8_FUSOX</name>
<dbReference type="HOGENOM" id="CLU_2277597_0_0_1"/>
<reference evidence="2" key="2">
    <citation type="submission" date="2014-02" db="EMBL/GenBank/DDBJ databases">
        <title>Annotation of the Genome Sequence of Fusarium oxysporum HDV247.</title>
        <authorList>
            <consortium name="The Broad Institute Genomics Platform"/>
            <person name="Ma L.-J."/>
            <person name="Corby-Kistler H."/>
            <person name="Broz K."/>
            <person name="Gale L.R."/>
            <person name="Jonkers W."/>
            <person name="O'Donnell K."/>
            <person name="Ploetz R."/>
            <person name="Steinberg C."/>
            <person name="Schwartz D.C."/>
            <person name="VanEtten H."/>
            <person name="Zhou S."/>
            <person name="Young S.K."/>
            <person name="Zeng Q."/>
            <person name="Gargeya S."/>
            <person name="Fitzgerald M."/>
            <person name="Abouelleil A."/>
            <person name="Alvarado L."/>
            <person name="Chapman S.B."/>
            <person name="Gainer-Dewar J."/>
            <person name="Goldberg J."/>
            <person name="Griggs A."/>
            <person name="Gujja S."/>
            <person name="Hansen M."/>
            <person name="Howarth C."/>
            <person name="Imamovic A."/>
            <person name="Ireland A."/>
            <person name="Larimer J."/>
            <person name="McCowan C."/>
            <person name="Murphy C."/>
            <person name="Pearson M."/>
            <person name="Poon T.W."/>
            <person name="Priest M."/>
            <person name="Roberts A."/>
            <person name="Saif S."/>
            <person name="Shea T."/>
            <person name="Sykes S."/>
            <person name="Wortman J."/>
            <person name="Nusbaum C."/>
            <person name="Birren B."/>
        </authorList>
    </citation>
    <scope>NUCLEOTIDE SEQUENCE</scope>
    <source>
        <strain evidence="2">HDV247</strain>
    </source>
</reference>
<dbReference type="Proteomes" id="UP000030751">
    <property type="component" value="Unassembled WGS sequence"/>
</dbReference>
<evidence type="ECO:0000256" key="1">
    <source>
        <dbReference type="SAM" id="MobiDB-lite"/>
    </source>
</evidence>
<gene>
    <name evidence="2" type="ORF">FOVG_19622</name>
</gene>
<dbReference type="AlphaFoldDB" id="W9NFQ8"/>
<reference evidence="2" key="1">
    <citation type="submission" date="2011-10" db="EMBL/GenBank/DDBJ databases">
        <title>The Genome Sequence of Fusarium oxysporum HDV247.</title>
        <authorList>
            <consortium name="The Broad Institute Genome Sequencing Platform"/>
            <person name="Ma L.-J."/>
            <person name="Gale L.R."/>
            <person name="Schwartz D.C."/>
            <person name="Zhou S."/>
            <person name="Corby-Kistler H."/>
            <person name="Young S.K."/>
            <person name="Zeng Q."/>
            <person name="Gargeya S."/>
            <person name="Fitzgerald M."/>
            <person name="Haas B."/>
            <person name="Abouelleil A."/>
            <person name="Alvarado L."/>
            <person name="Arachchi H.M."/>
            <person name="Berlin A."/>
            <person name="Brown A."/>
            <person name="Chapman S.B."/>
            <person name="Chen Z."/>
            <person name="Dunbar C."/>
            <person name="Freedman E."/>
            <person name="Gearin G."/>
            <person name="Goldberg J."/>
            <person name="Griggs A."/>
            <person name="Gujja S."/>
            <person name="Heiman D."/>
            <person name="Howarth C."/>
            <person name="Larson L."/>
            <person name="Lui A."/>
            <person name="MacDonald P.J.P."/>
            <person name="Montmayeur A."/>
            <person name="Murphy C."/>
            <person name="Neiman D."/>
            <person name="Pearson M."/>
            <person name="Priest M."/>
            <person name="Roberts A."/>
            <person name="Saif S."/>
            <person name="Shea T."/>
            <person name="Shenoy N."/>
            <person name="Sisk P."/>
            <person name="Stolte C."/>
            <person name="Sykes S."/>
            <person name="Wortman J."/>
            <person name="Nusbaum C."/>
            <person name="Birren B."/>
        </authorList>
    </citation>
    <scope>NUCLEOTIDE SEQUENCE [LARGE SCALE GENOMIC DNA]</scope>
    <source>
        <strain evidence="2">HDV247</strain>
    </source>
</reference>
<sequence length="102" mass="10958">MQHIPRPGSVIPRLLPNTFAHTLSPTVALSSCGRLRMSMATNGLTPRPRSPTILPSTIWNSSRARPETGTLTFHSQPTTPTCGHDHGPKTTATSAAKWTCTV</sequence>